<feature type="transmembrane region" description="Helical" evidence="8">
    <location>
        <begin position="21"/>
        <end position="47"/>
    </location>
</feature>
<proteinExistence type="predicted"/>
<keyword evidence="3 8" id="KW-0812">Transmembrane</keyword>
<dbReference type="GO" id="GO:0016020">
    <property type="term" value="C:membrane"/>
    <property type="evidence" value="ECO:0007669"/>
    <property type="project" value="UniProtKB-SubCell"/>
</dbReference>
<keyword evidence="2" id="KW-0349">Heme</keyword>
<dbReference type="GO" id="GO:0046872">
    <property type="term" value="F:metal ion binding"/>
    <property type="evidence" value="ECO:0007669"/>
    <property type="project" value="UniProtKB-KW"/>
</dbReference>
<dbReference type="SUPFAM" id="SSF81343">
    <property type="entry name" value="Fumarate reductase respiratory complex transmembrane subunits"/>
    <property type="match status" value="1"/>
</dbReference>
<keyword evidence="5 8" id="KW-1133">Transmembrane helix</keyword>
<sequence>MRVKWLKDFLLNRHEGQPSFGLQRLTGILLAIYLIPHVFLNGYALFFGAEEYDAATMMAQKLHWLELLIILGVAFHMFNGVRIIAVDLLALTRSRKPLFWAAGALTVVVMIYSIYIYIPKMFGH</sequence>
<dbReference type="Gene3D" id="1.20.1300.10">
    <property type="entry name" value="Fumarate reductase/succinate dehydrogenase, transmembrane subunit"/>
    <property type="match status" value="1"/>
</dbReference>
<evidence type="ECO:0000256" key="3">
    <source>
        <dbReference type="ARBA" id="ARBA00022692"/>
    </source>
</evidence>
<keyword evidence="7 8" id="KW-0472">Membrane</keyword>
<accession>A0A419F2D3</accession>
<evidence type="ECO:0000256" key="4">
    <source>
        <dbReference type="ARBA" id="ARBA00022723"/>
    </source>
</evidence>
<dbReference type="Proteomes" id="UP000285961">
    <property type="component" value="Unassembled WGS sequence"/>
</dbReference>
<evidence type="ECO:0000313" key="9">
    <source>
        <dbReference type="EMBL" id="RJP72577.1"/>
    </source>
</evidence>
<protein>
    <recommendedName>
        <fullName evidence="11">Succinate dehydrogenase, cytochrome b556 subunit</fullName>
    </recommendedName>
</protein>
<dbReference type="AlphaFoldDB" id="A0A419F2D3"/>
<dbReference type="PANTHER" id="PTHR41910">
    <property type="entry name" value="SUCCINATE DEHYDROGENASE 2 MEMBRANE SUBUNIT SDHC"/>
    <property type="match status" value="1"/>
</dbReference>
<dbReference type="EMBL" id="QZKI01000043">
    <property type="protein sequence ID" value="RJP72577.1"/>
    <property type="molecule type" value="Genomic_DNA"/>
</dbReference>
<comment type="caution">
    <text evidence="9">The sequence shown here is derived from an EMBL/GenBank/DDBJ whole genome shotgun (WGS) entry which is preliminary data.</text>
</comment>
<keyword evidence="6" id="KW-0408">Iron</keyword>
<dbReference type="InterPro" id="IPR034804">
    <property type="entry name" value="SQR/QFR_C/D"/>
</dbReference>
<name>A0A419F2D3_9BACT</name>
<evidence type="ECO:0000256" key="5">
    <source>
        <dbReference type="ARBA" id="ARBA00022989"/>
    </source>
</evidence>
<dbReference type="Pfam" id="PF01127">
    <property type="entry name" value="Sdh_cyt"/>
    <property type="match status" value="1"/>
</dbReference>
<reference evidence="9 10" key="1">
    <citation type="journal article" date="2017" name="ISME J.">
        <title>Energy and carbon metabolisms in a deep terrestrial subsurface fluid microbial community.</title>
        <authorList>
            <person name="Momper L."/>
            <person name="Jungbluth S.P."/>
            <person name="Lee M.D."/>
            <person name="Amend J.P."/>
        </authorList>
    </citation>
    <scope>NUCLEOTIDE SEQUENCE [LARGE SCALE GENOMIC DNA]</scope>
    <source>
        <strain evidence="9">SURF_17</strain>
    </source>
</reference>
<gene>
    <name evidence="9" type="ORF">C4532_05790</name>
</gene>
<organism evidence="9 10">
    <name type="scientific">Candidatus Abyssobacteria bacterium SURF_17</name>
    <dbReference type="NCBI Taxonomy" id="2093361"/>
    <lineage>
        <taxon>Bacteria</taxon>
        <taxon>Pseudomonadati</taxon>
        <taxon>Candidatus Hydrogenedentota</taxon>
        <taxon>Candidatus Abyssobacteria</taxon>
    </lineage>
</organism>
<evidence type="ECO:0000256" key="6">
    <source>
        <dbReference type="ARBA" id="ARBA00023004"/>
    </source>
</evidence>
<dbReference type="InterPro" id="IPR000701">
    <property type="entry name" value="SuccDH_FuR_B_TM-su"/>
</dbReference>
<evidence type="ECO:0000256" key="7">
    <source>
        <dbReference type="ARBA" id="ARBA00023136"/>
    </source>
</evidence>
<feature type="transmembrane region" description="Helical" evidence="8">
    <location>
        <begin position="98"/>
        <end position="118"/>
    </location>
</feature>
<evidence type="ECO:0000256" key="8">
    <source>
        <dbReference type="SAM" id="Phobius"/>
    </source>
</evidence>
<evidence type="ECO:0008006" key="11">
    <source>
        <dbReference type="Google" id="ProtNLM"/>
    </source>
</evidence>
<evidence type="ECO:0000313" key="10">
    <source>
        <dbReference type="Proteomes" id="UP000285961"/>
    </source>
</evidence>
<keyword evidence="4" id="KW-0479">Metal-binding</keyword>
<evidence type="ECO:0000256" key="1">
    <source>
        <dbReference type="ARBA" id="ARBA00004370"/>
    </source>
</evidence>
<evidence type="ECO:0000256" key="2">
    <source>
        <dbReference type="ARBA" id="ARBA00022617"/>
    </source>
</evidence>
<comment type="subcellular location">
    <subcellularLocation>
        <location evidence="1">Membrane</location>
    </subcellularLocation>
</comment>
<dbReference type="PANTHER" id="PTHR41910:SF1">
    <property type="entry name" value="SUCCINATE DEHYDROGENASE HYDROPHOBIC MEMBRANE ANCHOR SUBUNIT"/>
    <property type="match status" value="1"/>
</dbReference>
<feature type="transmembrane region" description="Helical" evidence="8">
    <location>
        <begin position="67"/>
        <end position="91"/>
    </location>
</feature>
<dbReference type="InterPro" id="IPR039023">
    <property type="entry name" value="SdhC_prok"/>
</dbReference>